<evidence type="ECO:0000313" key="3">
    <source>
        <dbReference type="EMBL" id="MBT0663066.1"/>
    </source>
</evidence>
<reference evidence="3 4" key="1">
    <citation type="submission" date="2021-05" db="EMBL/GenBank/DDBJ databases">
        <title>The draft genome of Geobacter pelophilus DSM 12255.</title>
        <authorList>
            <person name="Xu Z."/>
            <person name="Masuda Y."/>
            <person name="Itoh H."/>
            <person name="Senoo K."/>
        </authorList>
    </citation>
    <scope>NUCLEOTIDE SEQUENCE [LARGE SCALE GENOMIC DNA]</scope>
    <source>
        <strain evidence="3 4">DSM 12255</strain>
    </source>
</reference>
<keyword evidence="4" id="KW-1185">Reference proteome</keyword>
<feature type="signal peptide" evidence="2">
    <location>
        <begin position="1"/>
        <end position="20"/>
    </location>
</feature>
<dbReference type="AlphaFoldDB" id="A0AAW4L4A3"/>
<dbReference type="EMBL" id="JAHCVJ010000001">
    <property type="protein sequence ID" value="MBT0663066.1"/>
    <property type="molecule type" value="Genomic_DNA"/>
</dbReference>
<dbReference type="Proteomes" id="UP000811899">
    <property type="component" value="Unassembled WGS sequence"/>
</dbReference>
<evidence type="ECO:0000313" key="4">
    <source>
        <dbReference type="Proteomes" id="UP000811899"/>
    </source>
</evidence>
<feature type="chain" id="PRO_5043520687" description="Lipoprotein" evidence="2">
    <location>
        <begin position="21"/>
        <end position="53"/>
    </location>
</feature>
<evidence type="ECO:0000256" key="1">
    <source>
        <dbReference type="SAM" id="MobiDB-lite"/>
    </source>
</evidence>
<name>A0AAW4L4A3_9BACT</name>
<accession>A0AAW4L4A3</accession>
<dbReference type="RefSeq" id="WP_214169839.1">
    <property type="nucleotide sequence ID" value="NZ_JAHCVJ010000001.1"/>
</dbReference>
<feature type="region of interest" description="Disordered" evidence="1">
    <location>
        <begin position="32"/>
        <end position="53"/>
    </location>
</feature>
<comment type="caution">
    <text evidence="3">The sequence shown here is derived from an EMBL/GenBank/DDBJ whole genome shotgun (WGS) entry which is preliminary data.</text>
</comment>
<proteinExistence type="predicted"/>
<gene>
    <name evidence="3" type="ORF">KI809_02030</name>
</gene>
<protein>
    <recommendedName>
        <fullName evidence="5">Lipoprotein</fullName>
    </recommendedName>
</protein>
<evidence type="ECO:0008006" key="5">
    <source>
        <dbReference type="Google" id="ProtNLM"/>
    </source>
</evidence>
<dbReference type="PROSITE" id="PS51257">
    <property type="entry name" value="PROKAR_LIPOPROTEIN"/>
    <property type="match status" value="1"/>
</dbReference>
<sequence length="53" mass="5789">MKLMQYVFFAAVLLVSSGCAVIDFLDGKHYNHTPNYDRPQYSTGNGSGGGHSH</sequence>
<keyword evidence="2" id="KW-0732">Signal</keyword>
<evidence type="ECO:0000256" key="2">
    <source>
        <dbReference type="SAM" id="SignalP"/>
    </source>
</evidence>
<organism evidence="3 4">
    <name type="scientific">Geoanaerobacter pelophilus</name>
    <dbReference type="NCBI Taxonomy" id="60036"/>
    <lineage>
        <taxon>Bacteria</taxon>
        <taxon>Pseudomonadati</taxon>
        <taxon>Thermodesulfobacteriota</taxon>
        <taxon>Desulfuromonadia</taxon>
        <taxon>Geobacterales</taxon>
        <taxon>Geobacteraceae</taxon>
        <taxon>Geoanaerobacter</taxon>
    </lineage>
</organism>